<dbReference type="InterPro" id="IPR050158">
    <property type="entry name" value="Ubiquitin_ubiquitin-like"/>
</dbReference>
<dbReference type="SMART" id="SM00213">
    <property type="entry name" value="UBQ"/>
    <property type="match status" value="1"/>
</dbReference>
<dbReference type="Pfam" id="PF00240">
    <property type="entry name" value="ubiquitin"/>
    <property type="match status" value="1"/>
</dbReference>
<dbReference type="InterPro" id="IPR019956">
    <property type="entry name" value="Ubiquitin_dom"/>
</dbReference>
<dbReference type="AlphaFoldDB" id="A0AA36JBS5"/>
<dbReference type="PROSITE" id="PS50053">
    <property type="entry name" value="UBIQUITIN_2"/>
    <property type="match status" value="1"/>
</dbReference>
<feature type="compositionally biased region" description="Basic and acidic residues" evidence="1">
    <location>
        <begin position="42"/>
        <end position="61"/>
    </location>
</feature>
<sequence length="177" mass="19612">MPEPKLAPPSPAQEREVDGKDLAAFLRYGSAKEEAAPSAAPEAKEEAAAPKEEAAAPKEEAAWPDMPDLDSWAQRLFHPSGQIFRPLTEARPTLSPENGMQIFIKTLTGRKTNFNFELDNTVRHVKEALQEKEGIQVEQIRLIYSGKQMSDECTLNDYNVKPGSTVHMVLQLRGGNL</sequence>
<comment type="caution">
    <text evidence="3">The sequence shown here is derived from an EMBL/GenBank/DDBJ whole genome shotgun (WGS) entry which is preliminary data.</text>
</comment>
<dbReference type="InterPro" id="IPR000626">
    <property type="entry name" value="Ubiquitin-like_dom"/>
</dbReference>
<gene>
    <name evidence="3" type="ORF">EVOR1521_LOCUS25100</name>
</gene>
<feature type="region of interest" description="Disordered" evidence="1">
    <location>
        <begin position="29"/>
        <end position="62"/>
    </location>
</feature>
<dbReference type="InterPro" id="IPR029071">
    <property type="entry name" value="Ubiquitin-like_domsf"/>
</dbReference>
<dbReference type="PRINTS" id="PR00348">
    <property type="entry name" value="UBIQUITIN"/>
</dbReference>
<dbReference type="FunFam" id="3.10.20.90:FF:000306">
    <property type="entry name" value="Putative ubiquitin-like protein"/>
    <property type="match status" value="1"/>
</dbReference>
<protein>
    <recommendedName>
        <fullName evidence="2">Ubiquitin-like domain-containing protein</fullName>
    </recommendedName>
</protein>
<dbReference type="Proteomes" id="UP001178507">
    <property type="component" value="Unassembled WGS sequence"/>
</dbReference>
<organism evidence="3 4">
    <name type="scientific">Effrenium voratum</name>
    <dbReference type="NCBI Taxonomy" id="2562239"/>
    <lineage>
        <taxon>Eukaryota</taxon>
        <taxon>Sar</taxon>
        <taxon>Alveolata</taxon>
        <taxon>Dinophyceae</taxon>
        <taxon>Suessiales</taxon>
        <taxon>Symbiodiniaceae</taxon>
        <taxon>Effrenium</taxon>
    </lineage>
</organism>
<evidence type="ECO:0000259" key="2">
    <source>
        <dbReference type="PROSITE" id="PS50053"/>
    </source>
</evidence>
<keyword evidence="4" id="KW-1185">Reference proteome</keyword>
<evidence type="ECO:0000313" key="4">
    <source>
        <dbReference type="Proteomes" id="UP001178507"/>
    </source>
</evidence>
<dbReference type="EMBL" id="CAUJNA010003439">
    <property type="protein sequence ID" value="CAJ1402151.1"/>
    <property type="molecule type" value="Genomic_DNA"/>
</dbReference>
<evidence type="ECO:0000256" key="1">
    <source>
        <dbReference type="SAM" id="MobiDB-lite"/>
    </source>
</evidence>
<dbReference type="SUPFAM" id="SSF54236">
    <property type="entry name" value="Ubiquitin-like"/>
    <property type="match status" value="1"/>
</dbReference>
<dbReference type="PANTHER" id="PTHR10666">
    <property type="entry name" value="UBIQUITIN"/>
    <property type="match status" value="1"/>
</dbReference>
<accession>A0AA36JBS5</accession>
<reference evidence="3" key="1">
    <citation type="submission" date="2023-08" db="EMBL/GenBank/DDBJ databases">
        <authorList>
            <person name="Chen Y."/>
            <person name="Shah S."/>
            <person name="Dougan E. K."/>
            <person name="Thang M."/>
            <person name="Chan C."/>
        </authorList>
    </citation>
    <scope>NUCLEOTIDE SEQUENCE</scope>
</reference>
<evidence type="ECO:0000313" key="3">
    <source>
        <dbReference type="EMBL" id="CAJ1402151.1"/>
    </source>
</evidence>
<name>A0AA36JBS5_9DINO</name>
<dbReference type="Gene3D" id="3.10.20.90">
    <property type="entry name" value="Phosphatidylinositol 3-kinase Catalytic Subunit, Chain A, domain 1"/>
    <property type="match status" value="1"/>
</dbReference>
<feature type="domain" description="Ubiquitin-like" evidence="2">
    <location>
        <begin position="100"/>
        <end position="175"/>
    </location>
</feature>
<proteinExistence type="predicted"/>